<gene>
    <name evidence="1" type="ORF">FGL98_15920</name>
</gene>
<reference evidence="1 2" key="2">
    <citation type="submission" date="2019-08" db="EMBL/GenBank/DDBJ databases">
        <title>Jejuicoccus antrihumi gen. nov., sp. nov., a new member of the family Dermacoccaceae isolated from a cave.</title>
        <authorList>
            <person name="Schumann P."/>
            <person name="Kim I.S."/>
        </authorList>
    </citation>
    <scope>NUCLEOTIDE SEQUENCE [LARGE SCALE GENOMIC DNA]</scope>
    <source>
        <strain evidence="1 2">C5-26</strain>
    </source>
</reference>
<evidence type="ECO:0000313" key="2">
    <source>
        <dbReference type="Proteomes" id="UP000320244"/>
    </source>
</evidence>
<dbReference type="InterPro" id="IPR046245">
    <property type="entry name" value="DUF6278"/>
</dbReference>
<keyword evidence="2" id="KW-1185">Reference proteome</keyword>
<dbReference type="AlphaFoldDB" id="A0A563DXZ1"/>
<dbReference type="Pfam" id="PF19794">
    <property type="entry name" value="DUF6278"/>
    <property type="match status" value="1"/>
</dbReference>
<dbReference type="Proteomes" id="UP000320244">
    <property type="component" value="Unassembled WGS sequence"/>
</dbReference>
<name>A0A563DXZ1_9MICO</name>
<reference evidence="1 2" key="1">
    <citation type="submission" date="2019-05" db="EMBL/GenBank/DDBJ databases">
        <authorList>
            <person name="Lee S.D."/>
        </authorList>
    </citation>
    <scope>NUCLEOTIDE SEQUENCE [LARGE SCALE GENOMIC DNA]</scope>
    <source>
        <strain evidence="1 2">C5-26</strain>
    </source>
</reference>
<dbReference type="RefSeq" id="WP_146318221.1">
    <property type="nucleotide sequence ID" value="NZ_VCQV01000024.1"/>
</dbReference>
<sequence length="146" mass="15599">MPSSWRSWLPGPQHGAARGMAVFGPSGNVDSAQLFDLMGRCEALRAWARDHGVVLDDTPGSLAGLDERVDVWSAEPDIGPRLGHEVGGYLGTVIVTNVPGAAWRAWPNGHPVVRQPSGRDVDVMARAARRIASHHGTLASIYTDSL</sequence>
<accession>A0A563DXZ1</accession>
<dbReference type="OrthoDB" id="4288620at2"/>
<comment type="caution">
    <text evidence="1">The sequence shown here is derived from an EMBL/GenBank/DDBJ whole genome shotgun (WGS) entry which is preliminary data.</text>
</comment>
<protein>
    <submittedName>
        <fullName evidence="1">Uncharacterized protein</fullName>
    </submittedName>
</protein>
<evidence type="ECO:0000313" key="1">
    <source>
        <dbReference type="EMBL" id="TWP34841.1"/>
    </source>
</evidence>
<organism evidence="1 2">
    <name type="scientific">Leekyejoonella antrihumi</name>
    <dbReference type="NCBI Taxonomy" id="1660198"/>
    <lineage>
        <taxon>Bacteria</taxon>
        <taxon>Bacillati</taxon>
        <taxon>Actinomycetota</taxon>
        <taxon>Actinomycetes</taxon>
        <taxon>Micrococcales</taxon>
        <taxon>Dermacoccaceae</taxon>
        <taxon>Leekyejoonella</taxon>
    </lineage>
</organism>
<proteinExistence type="predicted"/>
<dbReference type="EMBL" id="VCQV01000024">
    <property type="protein sequence ID" value="TWP34841.1"/>
    <property type="molecule type" value="Genomic_DNA"/>
</dbReference>